<dbReference type="NCBIfam" id="TIGR01784">
    <property type="entry name" value="T_den_put_tspse"/>
    <property type="match status" value="1"/>
</dbReference>
<gene>
    <name evidence="3" type="ORF">OTJ99_002258</name>
</gene>
<dbReference type="Proteomes" id="UP001164745">
    <property type="component" value="Chromosome"/>
</dbReference>
<evidence type="ECO:0000313" key="3">
    <source>
        <dbReference type="EMBL" id="WAM31396.1"/>
    </source>
</evidence>
<name>A0ABY7BK35_9FIRM</name>
<evidence type="ECO:0000313" key="4">
    <source>
        <dbReference type="Proteomes" id="UP001164745"/>
    </source>
</evidence>
<proteinExistence type="inferred from homology"/>
<dbReference type="InterPro" id="IPR006842">
    <property type="entry name" value="Transposase_31"/>
</dbReference>
<evidence type="ECO:0000259" key="2">
    <source>
        <dbReference type="Pfam" id="PF04754"/>
    </source>
</evidence>
<dbReference type="InterPro" id="IPR010106">
    <property type="entry name" value="RpnA"/>
</dbReference>
<keyword evidence="4" id="KW-1185">Reference proteome</keyword>
<dbReference type="InterPro" id="IPR051699">
    <property type="entry name" value="Rpn/YhgA-like_nuclease"/>
</dbReference>
<feature type="domain" description="Transposase (putative) YhgA-like" evidence="2">
    <location>
        <begin position="40"/>
        <end position="214"/>
    </location>
</feature>
<organism evidence="3 4">
    <name type="scientific">Caldicellulosiruptor naganoensis</name>
    <dbReference type="NCBI Taxonomy" id="29324"/>
    <lineage>
        <taxon>Bacteria</taxon>
        <taxon>Bacillati</taxon>
        <taxon>Bacillota</taxon>
        <taxon>Bacillota incertae sedis</taxon>
        <taxon>Caldicellulosiruptorales</taxon>
        <taxon>Caldicellulosiruptoraceae</taxon>
        <taxon>Caldicellulosiruptor</taxon>
    </lineage>
</organism>
<reference evidence="3" key="1">
    <citation type="submission" date="2022-12" db="EMBL/GenBank/DDBJ databases">
        <authorList>
            <person name="Bing R.G."/>
            <person name="Willard D.J."/>
            <person name="Manesh M.J.H."/>
            <person name="Laemthong T."/>
            <person name="Crosby J.R."/>
            <person name="Kelly R.M."/>
        </authorList>
    </citation>
    <scope>NUCLEOTIDE SEQUENCE</scope>
    <source>
        <strain evidence="3">DSM 8991</strain>
    </source>
</reference>
<dbReference type="PANTHER" id="PTHR34611:SF2">
    <property type="entry name" value="INACTIVE RECOMBINATION-PROMOTING NUCLEASE-LIKE PROTEIN RPNE-RELATED"/>
    <property type="match status" value="1"/>
</dbReference>
<sequence length="326" mass="38724">MCDNLPYNINDLEYKYIFSNKSLFLRLLGRIGKIKIFNELTEENLELVDKNYVLPDFSEQESDLLYKARLQEEEVFFYILFEHQSTVDYNMAMRLLFYITDIWRDWLKQFDKNQFKNKSFEFPPVVPIVLYDGDNPWTAIVNLKERIMNFEMFGKYIVDFEYILIDLNNPEEMVFKYKDVLSLILKLNKVRTGEELERLFLDLNKYLQGAKEKEINTLRICLPAALKELGEEKIQEARDILEYITGGAGIMPLFQNLRKIREEWYHEGIQKGIQDGLQQGLQQGLQKKELEIAEKMIVKGYSDEEIHEITGLDIEKIKELRAKHNN</sequence>
<dbReference type="PANTHER" id="PTHR34611">
    <property type="match status" value="1"/>
</dbReference>
<dbReference type="EMBL" id="CP113864">
    <property type="protein sequence ID" value="WAM31396.1"/>
    <property type="molecule type" value="Genomic_DNA"/>
</dbReference>
<dbReference type="Pfam" id="PF04754">
    <property type="entry name" value="Transposase_31"/>
    <property type="match status" value="1"/>
</dbReference>
<accession>A0ABY7BK35</accession>
<dbReference type="RefSeq" id="WP_045166173.1">
    <property type="nucleotide sequence ID" value="NZ_CP113864.1"/>
</dbReference>
<comment type="similarity">
    <text evidence="1">Belongs to the Rpn/YhgA-like nuclease family.</text>
</comment>
<protein>
    <submittedName>
        <fullName evidence="3">Rpn family recombination-promoting nuclease/putative transposase</fullName>
    </submittedName>
</protein>
<evidence type="ECO:0000256" key="1">
    <source>
        <dbReference type="ARBA" id="ARBA00009787"/>
    </source>
</evidence>